<feature type="compositionally biased region" description="Low complexity" evidence="1">
    <location>
        <begin position="173"/>
        <end position="184"/>
    </location>
</feature>
<comment type="caution">
    <text evidence="3">The sequence shown here is derived from an EMBL/GenBank/DDBJ whole genome shotgun (WGS) entry which is preliminary data.</text>
</comment>
<keyword evidence="4" id="KW-1185">Reference proteome</keyword>
<organism evidence="3 4">
    <name type="scientific">Cladobotryum mycophilum</name>
    <dbReference type="NCBI Taxonomy" id="491253"/>
    <lineage>
        <taxon>Eukaryota</taxon>
        <taxon>Fungi</taxon>
        <taxon>Dikarya</taxon>
        <taxon>Ascomycota</taxon>
        <taxon>Pezizomycotina</taxon>
        <taxon>Sordariomycetes</taxon>
        <taxon>Hypocreomycetidae</taxon>
        <taxon>Hypocreales</taxon>
        <taxon>Hypocreaceae</taxon>
        <taxon>Cladobotryum</taxon>
    </lineage>
</organism>
<name>A0ABR0SP67_9HYPO</name>
<accession>A0ABR0SP67</accession>
<feature type="compositionally biased region" description="Low complexity" evidence="1">
    <location>
        <begin position="90"/>
        <end position="104"/>
    </location>
</feature>
<feature type="compositionally biased region" description="Basic residues" evidence="1">
    <location>
        <begin position="105"/>
        <end position="115"/>
    </location>
</feature>
<evidence type="ECO:0000313" key="4">
    <source>
        <dbReference type="Proteomes" id="UP001338125"/>
    </source>
</evidence>
<evidence type="ECO:0000313" key="3">
    <source>
        <dbReference type="EMBL" id="KAK5993873.1"/>
    </source>
</evidence>
<gene>
    <name evidence="3" type="ORF">PT974_07310</name>
</gene>
<feature type="chain" id="PRO_5045357704" evidence="2">
    <location>
        <begin position="16"/>
        <end position="235"/>
    </location>
</feature>
<keyword evidence="2" id="KW-0732">Signal</keyword>
<dbReference type="Proteomes" id="UP001338125">
    <property type="component" value="Unassembled WGS sequence"/>
</dbReference>
<protein>
    <submittedName>
        <fullName evidence="3">Uncharacterized protein</fullName>
    </submittedName>
</protein>
<evidence type="ECO:0000256" key="1">
    <source>
        <dbReference type="SAM" id="MobiDB-lite"/>
    </source>
</evidence>
<proteinExistence type="predicted"/>
<feature type="region of interest" description="Disordered" evidence="1">
    <location>
        <begin position="78"/>
        <end position="202"/>
    </location>
</feature>
<feature type="signal peptide" evidence="2">
    <location>
        <begin position="1"/>
        <end position="15"/>
    </location>
</feature>
<reference evidence="3 4" key="1">
    <citation type="submission" date="2024-01" db="EMBL/GenBank/DDBJ databases">
        <title>Complete genome of Cladobotryum mycophilum ATHUM6906.</title>
        <authorList>
            <person name="Christinaki A.C."/>
            <person name="Myridakis A.I."/>
            <person name="Kouvelis V.N."/>
        </authorList>
    </citation>
    <scope>NUCLEOTIDE SEQUENCE [LARGE SCALE GENOMIC DNA]</scope>
    <source>
        <strain evidence="3 4">ATHUM6906</strain>
    </source>
</reference>
<sequence>MKAAIAFSLIPLVAAAPLNPALPVVGDGASDLLNTVPVIGNIDLPLTMVKRDIENLGPIIDDLTQENVLETLLSVRSPEEAQKDAKKKPGLLGDLLSGLLGPGAKKPKSPPKKPSKPAPKPTGAAVPEDMSKRDLENLGPIIDDLGADSFPGTPLIGRASDADQKKKKGGLLDGLLSGLLGASKPKPKPAPKPSGDKSKREIKDALDSTNYLVEDIVEDLNDILKGLGARQAGEE</sequence>
<evidence type="ECO:0000256" key="2">
    <source>
        <dbReference type="SAM" id="SignalP"/>
    </source>
</evidence>
<dbReference type="EMBL" id="JAVFKD010000012">
    <property type="protein sequence ID" value="KAK5993873.1"/>
    <property type="molecule type" value="Genomic_DNA"/>
</dbReference>